<proteinExistence type="predicted"/>
<dbReference type="AlphaFoldDB" id="A0A0X3NKC5"/>
<name>A0A0X3NKC5_SCHSO</name>
<protein>
    <recommendedName>
        <fullName evidence="3">Desmoplakin SH3 domain-containing protein</fullName>
    </recommendedName>
</protein>
<feature type="domain" description="Desmoplakin SH3" evidence="3">
    <location>
        <begin position="218"/>
        <end position="258"/>
    </location>
</feature>
<evidence type="ECO:0000313" key="4">
    <source>
        <dbReference type="EMBL" id="JAP39923.1"/>
    </source>
</evidence>
<sequence>MATELGHQTRSPGASSILMKGINMEHIGDNNRALQQEMDYQEYLAEEMLRTESRGVFTDAELRDLQNKIELNENHLEYLAATTNLENLFSDLTNKISERSVRLSQRLEAPNFWDRNLIRNVRNCWKTVQMFSLASRVHISNAAEYQMFYYICDHFTHAMRKKTVNLFQQIQGFEFNENFASADNAQRFGNLMHESLRQYHSLSAEIHRISEKSQTVVPVYQRVQPLLRPVHGVVLCDYKTNHYGLRAGQHVIVLDNNASPSEIPSCEDQTISSECSCSLTATEMKTDAESPSKASAGIIDDRQQMSELADLDTVPRVPSSLTSSISSSSSSIAEVGCSATFCSHQEERLWKVQTSDGKNELEVPAVCVMLCETDQSAISTAFDLCEQLTRIWADTIDIYLESTVTLLSGYLKYLNTSEHVDVESKMIFEQLLKDIEAAFPAARAPSSEGNRILHELVTSVRRKLNETWTETRELTTRIRVKSSHVASYRRVLQKLKEHMSQLSRFEKQTEEIPQNKWTLPTFLNGEEEEQSEYFYEEASHAYHKLERLMSEVKQWESQYTNKKIYHAHGEY</sequence>
<evidence type="ECO:0000256" key="2">
    <source>
        <dbReference type="ARBA" id="ARBA00022737"/>
    </source>
</evidence>
<dbReference type="Pfam" id="PF17902">
    <property type="entry name" value="SH3_10"/>
    <property type="match status" value="1"/>
</dbReference>
<gene>
    <name evidence="4" type="ORF">TR131431</name>
</gene>
<dbReference type="InterPro" id="IPR041615">
    <property type="entry name" value="Desmoplakin_SH3"/>
</dbReference>
<keyword evidence="2" id="KW-0677">Repeat</keyword>
<feature type="non-terminal residue" evidence="4">
    <location>
        <position position="571"/>
    </location>
</feature>
<evidence type="ECO:0000259" key="3">
    <source>
        <dbReference type="Pfam" id="PF17902"/>
    </source>
</evidence>
<organism evidence="4">
    <name type="scientific">Schistocephalus solidus</name>
    <name type="common">Tapeworm</name>
    <dbReference type="NCBI Taxonomy" id="70667"/>
    <lineage>
        <taxon>Eukaryota</taxon>
        <taxon>Metazoa</taxon>
        <taxon>Spiralia</taxon>
        <taxon>Lophotrochozoa</taxon>
        <taxon>Platyhelminthes</taxon>
        <taxon>Cestoda</taxon>
        <taxon>Eucestoda</taxon>
        <taxon>Diphyllobothriidea</taxon>
        <taxon>Diphyllobothriidae</taxon>
        <taxon>Schistocephalus</taxon>
    </lineage>
</organism>
<dbReference type="EMBL" id="GEEE01023302">
    <property type="protein sequence ID" value="JAP39923.1"/>
    <property type="molecule type" value="Transcribed_RNA"/>
</dbReference>
<reference evidence="4" key="1">
    <citation type="submission" date="2016-01" db="EMBL/GenBank/DDBJ databases">
        <title>Reference transcriptome for the parasite Schistocephalus solidus: insights into the molecular evolution of parasitism.</title>
        <authorList>
            <person name="Hebert F.O."/>
            <person name="Grambauer S."/>
            <person name="Barber I."/>
            <person name="Landry C.R."/>
            <person name="Aubin-Horth N."/>
        </authorList>
    </citation>
    <scope>NUCLEOTIDE SEQUENCE</scope>
</reference>
<evidence type="ECO:0000256" key="1">
    <source>
        <dbReference type="ARBA" id="ARBA00022553"/>
    </source>
</evidence>
<accession>A0A0X3NKC5</accession>
<keyword evidence="1" id="KW-0597">Phosphoprotein</keyword>